<reference evidence="3" key="3">
    <citation type="submission" date="2025-09" db="UniProtKB">
        <authorList>
            <consortium name="Ensembl"/>
        </authorList>
    </citation>
    <scope>IDENTIFICATION</scope>
</reference>
<keyword evidence="4" id="KW-1185">Reference proteome</keyword>
<organism evidence="3 4">
    <name type="scientific">Tetraodon nigroviridis</name>
    <name type="common">Spotted green pufferfish</name>
    <name type="synonym">Chelonodon nigroviridis</name>
    <dbReference type="NCBI Taxonomy" id="99883"/>
    <lineage>
        <taxon>Eukaryota</taxon>
        <taxon>Metazoa</taxon>
        <taxon>Chordata</taxon>
        <taxon>Craniata</taxon>
        <taxon>Vertebrata</taxon>
        <taxon>Euteleostomi</taxon>
        <taxon>Actinopterygii</taxon>
        <taxon>Neopterygii</taxon>
        <taxon>Teleostei</taxon>
        <taxon>Neoteleostei</taxon>
        <taxon>Acanthomorphata</taxon>
        <taxon>Eupercaria</taxon>
        <taxon>Tetraodontiformes</taxon>
        <taxon>Tetradontoidea</taxon>
        <taxon>Tetraodontidae</taxon>
        <taxon>Tetraodon</taxon>
    </lineage>
</organism>
<protein>
    <submittedName>
        <fullName evidence="3">Uncharacterized protein</fullName>
    </submittedName>
</protein>
<name>H3CKB4_TETNG</name>
<accession>H3CKB4</accession>
<keyword evidence="2" id="KW-0732">Signal</keyword>
<reference evidence="3" key="2">
    <citation type="submission" date="2025-08" db="UniProtKB">
        <authorList>
            <consortium name="Ensembl"/>
        </authorList>
    </citation>
    <scope>IDENTIFICATION</scope>
</reference>
<dbReference type="Proteomes" id="UP000007303">
    <property type="component" value="Unassembled WGS sequence"/>
</dbReference>
<feature type="compositionally biased region" description="Low complexity" evidence="1">
    <location>
        <begin position="97"/>
        <end position="115"/>
    </location>
</feature>
<evidence type="ECO:0000313" key="4">
    <source>
        <dbReference type="Proteomes" id="UP000007303"/>
    </source>
</evidence>
<feature type="region of interest" description="Disordered" evidence="1">
    <location>
        <begin position="61"/>
        <end position="115"/>
    </location>
</feature>
<sequence>KVAEADPGPKWPKLVVFLSRSLIICLSLLLPQGRRESGHAELTFTVTELLSVFEGAADARRQVHQPELPHASLSRDPAGGQSPNVHTGTRPMRAGEPASRARAAPALSSSRRSTF</sequence>
<reference evidence="4" key="1">
    <citation type="journal article" date="2004" name="Nature">
        <title>Genome duplication in the teleost fish Tetraodon nigroviridis reveals the early vertebrate proto-karyotype.</title>
        <authorList>
            <person name="Jaillon O."/>
            <person name="Aury J.-M."/>
            <person name="Brunet F."/>
            <person name="Petit J.-L."/>
            <person name="Stange-Thomann N."/>
            <person name="Mauceli E."/>
            <person name="Bouneau L."/>
            <person name="Fischer C."/>
            <person name="Ozouf-Costaz C."/>
            <person name="Bernot A."/>
            <person name="Nicaud S."/>
            <person name="Jaffe D."/>
            <person name="Fisher S."/>
            <person name="Lutfalla G."/>
            <person name="Dossat C."/>
            <person name="Segurens B."/>
            <person name="Dasilva C."/>
            <person name="Salanoubat M."/>
            <person name="Levy M."/>
            <person name="Boudet N."/>
            <person name="Castellano S."/>
            <person name="Anthouard V."/>
            <person name="Jubin C."/>
            <person name="Castelli V."/>
            <person name="Katinka M."/>
            <person name="Vacherie B."/>
            <person name="Biemont C."/>
            <person name="Skalli Z."/>
            <person name="Cattolico L."/>
            <person name="Poulain J."/>
            <person name="De Berardinis V."/>
            <person name="Cruaud C."/>
            <person name="Duprat S."/>
            <person name="Brottier P."/>
            <person name="Coutanceau J.-P."/>
            <person name="Gouzy J."/>
            <person name="Parra G."/>
            <person name="Lardier G."/>
            <person name="Chapple C."/>
            <person name="McKernan K.J."/>
            <person name="McEwan P."/>
            <person name="Bosak S."/>
            <person name="Kellis M."/>
            <person name="Volff J.-N."/>
            <person name="Guigo R."/>
            <person name="Zody M.C."/>
            <person name="Mesirov J."/>
            <person name="Lindblad-Toh K."/>
            <person name="Birren B."/>
            <person name="Nusbaum C."/>
            <person name="Kahn D."/>
            <person name="Robinson-Rechavi M."/>
            <person name="Laudet V."/>
            <person name="Schachter V."/>
            <person name="Quetier F."/>
            <person name="Saurin W."/>
            <person name="Scarpelli C."/>
            <person name="Wincker P."/>
            <person name="Lander E.S."/>
            <person name="Weissenbach J."/>
            <person name="Roest Crollius H."/>
        </authorList>
    </citation>
    <scope>NUCLEOTIDE SEQUENCE [LARGE SCALE GENOMIC DNA]</scope>
</reference>
<dbReference type="AlphaFoldDB" id="H3CKB4"/>
<evidence type="ECO:0000256" key="2">
    <source>
        <dbReference type="SAM" id="SignalP"/>
    </source>
</evidence>
<proteinExistence type="predicted"/>
<feature type="chain" id="PRO_5003581336" evidence="2">
    <location>
        <begin position="28"/>
        <end position="115"/>
    </location>
</feature>
<feature type="signal peptide" evidence="2">
    <location>
        <begin position="1"/>
        <end position="27"/>
    </location>
</feature>
<dbReference type="HOGENOM" id="CLU_2114598_0_0_1"/>
<dbReference type="InParanoid" id="H3CKB4"/>
<evidence type="ECO:0000313" key="3">
    <source>
        <dbReference type="Ensembl" id="ENSTNIP00000008693.1"/>
    </source>
</evidence>
<evidence type="ECO:0000256" key="1">
    <source>
        <dbReference type="SAM" id="MobiDB-lite"/>
    </source>
</evidence>
<dbReference type="Ensembl" id="ENSTNIT00000008863.1">
    <property type="protein sequence ID" value="ENSTNIP00000008693.1"/>
    <property type="gene ID" value="ENSTNIG00000005958.1"/>
</dbReference>